<keyword evidence="2" id="KW-1185">Reference proteome</keyword>
<evidence type="ECO:0000313" key="2">
    <source>
        <dbReference type="Proteomes" id="UP000199024"/>
    </source>
</evidence>
<dbReference type="Proteomes" id="UP000199024">
    <property type="component" value="Unassembled WGS sequence"/>
</dbReference>
<reference evidence="1 2" key="1">
    <citation type="submission" date="2016-10" db="EMBL/GenBank/DDBJ databases">
        <authorList>
            <person name="de Groot N.N."/>
        </authorList>
    </citation>
    <scope>NUCLEOTIDE SEQUENCE [LARGE SCALE GENOMIC DNA]</scope>
    <source>
        <strain evidence="1 2">DSM 21001</strain>
    </source>
</reference>
<protein>
    <submittedName>
        <fullName evidence="1">Uncharacterized protein</fullName>
    </submittedName>
</protein>
<proteinExistence type="predicted"/>
<dbReference type="EMBL" id="FOZL01000001">
    <property type="protein sequence ID" value="SFS15493.1"/>
    <property type="molecule type" value="Genomic_DNA"/>
</dbReference>
<name>A0A1I6MIJ6_9BACT</name>
<accession>A0A1I6MIJ6</accession>
<evidence type="ECO:0000313" key="1">
    <source>
        <dbReference type="EMBL" id="SFS15493.1"/>
    </source>
</evidence>
<dbReference type="STRING" id="474950.SAMN05421771_2720"/>
<organism evidence="1 2">
    <name type="scientific">Granulicella pectinivorans</name>
    <dbReference type="NCBI Taxonomy" id="474950"/>
    <lineage>
        <taxon>Bacteria</taxon>
        <taxon>Pseudomonadati</taxon>
        <taxon>Acidobacteriota</taxon>
        <taxon>Terriglobia</taxon>
        <taxon>Terriglobales</taxon>
        <taxon>Acidobacteriaceae</taxon>
        <taxon>Granulicella</taxon>
    </lineage>
</organism>
<gene>
    <name evidence="1" type="ORF">SAMN05421771_2720</name>
</gene>
<sequence>MIRFQTNDFDQTLGFRAGDKGTHSSRTMMFTELDALIRVVPEGAAKQDYADAVVSHNCLRKATTATRRLTLQRLTELYGLDPKLPIFRVLRRLWDAEPSSGPLLSLLTALARDPLLLATAQVILPLNEGVEMPRKLMTESLRSAVGTRLSDATLDKVVRNAASSWSQAGHLRGRTFKVREKVTPTPRLVAFALYLGTGAGLRGDDLLTSGWIKTLDCPPSQALDLAIEAKKLGLLDLRVAGDVFDLSLSRLDPQIPGGRA</sequence>
<dbReference type="AlphaFoldDB" id="A0A1I6MIJ6"/>